<name>A0A8S1JCH9_9CHLO</name>
<evidence type="ECO:0000313" key="2">
    <source>
        <dbReference type="EMBL" id="CAD7705253.1"/>
    </source>
</evidence>
<evidence type="ECO:0000256" key="1">
    <source>
        <dbReference type="SAM" id="Coils"/>
    </source>
</evidence>
<feature type="coiled-coil region" evidence="1">
    <location>
        <begin position="16"/>
        <end position="191"/>
    </location>
</feature>
<sequence length="260" mass="31340">MGIPEQQIGYSPYQEIEELRHKNRTLEKEKFEKELESRRQIRELVRQEEIRIAELTSDYEARLKRRMEEFEQREEEHMGVINHLRQELRQKDRVTSQCEQEIRKKDAKLAAYKKNISDMKMQVTETQEQVVALRKRQQSLNDGHTNAAHTAALEEEIGALRTRVLEAQKQLEEFRQREKELGEQVSRVKQEREAKDRNFTRIVNHLRQELMNRDAQLAIYKKTPEDMQRKMLEGQKELAEFRKREKELRDRACLLKKPKC</sequence>
<gene>
    <name evidence="2" type="ORF">OSTQU699_LOCUS10608</name>
</gene>
<protein>
    <submittedName>
        <fullName evidence="2">Uncharacterized protein</fullName>
    </submittedName>
</protein>
<comment type="caution">
    <text evidence="2">The sequence shown here is derived from an EMBL/GenBank/DDBJ whole genome shotgun (WGS) entry which is preliminary data.</text>
</comment>
<keyword evidence="3" id="KW-1185">Reference proteome</keyword>
<dbReference type="AlphaFoldDB" id="A0A8S1JCH9"/>
<keyword evidence="1" id="KW-0175">Coiled coil</keyword>
<evidence type="ECO:0000313" key="3">
    <source>
        <dbReference type="Proteomes" id="UP000708148"/>
    </source>
</evidence>
<organism evidence="2 3">
    <name type="scientific">Ostreobium quekettii</name>
    <dbReference type="NCBI Taxonomy" id="121088"/>
    <lineage>
        <taxon>Eukaryota</taxon>
        <taxon>Viridiplantae</taxon>
        <taxon>Chlorophyta</taxon>
        <taxon>core chlorophytes</taxon>
        <taxon>Ulvophyceae</taxon>
        <taxon>TCBD clade</taxon>
        <taxon>Bryopsidales</taxon>
        <taxon>Ostreobineae</taxon>
        <taxon>Ostreobiaceae</taxon>
        <taxon>Ostreobium</taxon>
    </lineage>
</organism>
<dbReference type="OrthoDB" id="6108017at2759"/>
<accession>A0A8S1JCH9</accession>
<proteinExistence type="predicted"/>
<reference evidence="2" key="1">
    <citation type="submission" date="2020-12" db="EMBL/GenBank/DDBJ databases">
        <authorList>
            <person name="Iha C."/>
        </authorList>
    </citation>
    <scope>NUCLEOTIDE SEQUENCE</scope>
</reference>
<dbReference type="EMBL" id="CAJHUC010003061">
    <property type="protein sequence ID" value="CAD7705253.1"/>
    <property type="molecule type" value="Genomic_DNA"/>
</dbReference>
<dbReference type="Proteomes" id="UP000708148">
    <property type="component" value="Unassembled WGS sequence"/>
</dbReference>